<feature type="domain" description="Pseudouridine synthase RsuA/RluA-like" evidence="2">
    <location>
        <begin position="46"/>
        <end position="225"/>
    </location>
</feature>
<dbReference type="SUPFAM" id="SSF55120">
    <property type="entry name" value="Pseudouridine synthase"/>
    <property type="match status" value="1"/>
</dbReference>
<dbReference type="PANTHER" id="PTHR21600:SF87">
    <property type="entry name" value="RNA PSEUDOURIDYLATE SYNTHASE DOMAIN-CONTAINING PROTEIN 1"/>
    <property type="match status" value="1"/>
</dbReference>
<protein>
    <recommendedName>
        <fullName evidence="2">Pseudouridine synthase RsuA/RluA-like domain-containing protein</fullName>
    </recommendedName>
</protein>
<dbReference type="InterPro" id="IPR020103">
    <property type="entry name" value="PsdUridine_synth_cat_dom_sf"/>
</dbReference>
<dbReference type="GO" id="GO:0003723">
    <property type="term" value="F:RNA binding"/>
    <property type="evidence" value="ECO:0007669"/>
    <property type="project" value="InterPro"/>
</dbReference>
<comment type="caution">
    <text evidence="3">The sequence shown here is derived from an EMBL/GenBank/DDBJ whole genome shotgun (WGS) entry which is preliminary data.</text>
</comment>
<keyword evidence="4" id="KW-1185">Reference proteome</keyword>
<dbReference type="Proteomes" id="UP000649617">
    <property type="component" value="Unassembled WGS sequence"/>
</dbReference>
<sequence length="387" mass="44391">DPYWWRECPESLCFDLSSTAEENLTAGAPPSVQWWDAEKVAESSSFIAITKPAGMFVVTDERGLWEESPTNFIHVAHRRIDMPTKLEPRQRGICHRLDSHTSGVQIFGKSWGAFRHFVCQNSSHRVQKEYIALVEGRLGGCHGPFTGVVDVPMKKWQDFLRREFGSVACAKEAQGFPAVTWYSALRHYCVPATGRLAFWGRDRWFTLVQLKILTGRTHQIRLHMAFLGHPLVGDMKYNPERYEEDCAIVPRIFLHCLRMEFLDTNGETFTAASELAPDLQMVLCELLRLSCSEEPKAWPEGKLFPGLAHILQRSKAPVPAPQKEEDESTIRHFCKNCRNFEVATRRLVRDMRTQERTAMYWSLKSCTGELSIEEATPKYTWGPPVLW</sequence>
<organism evidence="3 4">
    <name type="scientific">Symbiodinium pilosum</name>
    <name type="common">Dinoflagellate</name>
    <dbReference type="NCBI Taxonomy" id="2952"/>
    <lineage>
        <taxon>Eukaryota</taxon>
        <taxon>Sar</taxon>
        <taxon>Alveolata</taxon>
        <taxon>Dinophyceae</taxon>
        <taxon>Suessiales</taxon>
        <taxon>Symbiodiniaceae</taxon>
        <taxon>Symbiodinium</taxon>
    </lineage>
</organism>
<feature type="non-terminal residue" evidence="3">
    <location>
        <position position="1"/>
    </location>
</feature>
<gene>
    <name evidence="3" type="ORF">SPIL2461_LOCUS1353</name>
</gene>
<dbReference type="AlphaFoldDB" id="A0A812IW53"/>
<dbReference type="InterPro" id="IPR006145">
    <property type="entry name" value="PsdUridine_synth_RsuA/RluA"/>
</dbReference>
<evidence type="ECO:0000256" key="1">
    <source>
        <dbReference type="ARBA" id="ARBA00010876"/>
    </source>
</evidence>
<dbReference type="EMBL" id="CAJNIZ010001303">
    <property type="protein sequence ID" value="CAE7188035.1"/>
    <property type="molecule type" value="Genomic_DNA"/>
</dbReference>
<dbReference type="InterPro" id="IPR050188">
    <property type="entry name" value="RluA_PseudoU_synthase"/>
</dbReference>
<evidence type="ECO:0000313" key="4">
    <source>
        <dbReference type="Proteomes" id="UP000649617"/>
    </source>
</evidence>
<comment type="similarity">
    <text evidence="1">Belongs to the pseudouridine synthase RluA family.</text>
</comment>
<dbReference type="Gene3D" id="3.30.2350.10">
    <property type="entry name" value="Pseudouridine synthase"/>
    <property type="match status" value="1"/>
</dbReference>
<dbReference type="GO" id="GO:0009982">
    <property type="term" value="F:pseudouridine synthase activity"/>
    <property type="evidence" value="ECO:0007669"/>
    <property type="project" value="InterPro"/>
</dbReference>
<feature type="non-terminal residue" evidence="3">
    <location>
        <position position="387"/>
    </location>
</feature>
<dbReference type="GO" id="GO:0000455">
    <property type="term" value="P:enzyme-directed rRNA pseudouridine synthesis"/>
    <property type="evidence" value="ECO:0007669"/>
    <property type="project" value="TreeGrafter"/>
</dbReference>
<dbReference type="CDD" id="cd02869">
    <property type="entry name" value="PseudoU_synth_RluA_like"/>
    <property type="match status" value="1"/>
</dbReference>
<evidence type="ECO:0000313" key="3">
    <source>
        <dbReference type="EMBL" id="CAE7188035.1"/>
    </source>
</evidence>
<dbReference type="PANTHER" id="PTHR21600">
    <property type="entry name" value="MITOCHONDRIAL RNA PSEUDOURIDINE SYNTHASE"/>
    <property type="match status" value="1"/>
</dbReference>
<dbReference type="Pfam" id="PF00849">
    <property type="entry name" value="PseudoU_synth_2"/>
    <property type="match status" value="1"/>
</dbReference>
<evidence type="ECO:0000259" key="2">
    <source>
        <dbReference type="Pfam" id="PF00849"/>
    </source>
</evidence>
<name>A0A812IW53_SYMPI</name>
<proteinExistence type="inferred from homology"/>
<dbReference type="OrthoDB" id="430160at2759"/>
<accession>A0A812IW53</accession>
<reference evidence="3" key="1">
    <citation type="submission" date="2021-02" db="EMBL/GenBank/DDBJ databases">
        <authorList>
            <person name="Dougan E. K."/>
            <person name="Rhodes N."/>
            <person name="Thang M."/>
            <person name="Chan C."/>
        </authorList>
    </citation>
    <scope>NUCLEOTIDE SEQUENCE</scope>
</reference>